<dbReference type="Proteomes" id="UP000265020">
    <property type="component" value="Unassembled WGS sequence"/>
</dbReference>
<feature type="compositionally biased region" description="Polar residues" evidence="1">
    <location>
        <begin position="80"/>
        <end position="105"/>
    </location>
</feature>
<dbReference type="InterPro" id="IPR003117">
    <property type="entry name" value="cAMP_dep_PK_reg_su_I/II_a/b"/>
</dbReference>
<protein>
    <recommendedName>
        <fullName evidence="2">RIIa domain-containing protein</fullName>
    </recommendedName>
</protein>
<sequence>MDSTFSYTLTSIFECLSRAVKHAQPTNILEFLSQYFSTLTKLQENKVRVDYAELAFQFQEQWEIDFLTARSNKMRPSPTKPLSSTTISSKPDGSVFRTQDVPSGSTDKETKQAKTSNILKGSQRERVKPIMSDIVVPTPAAPAPVQSQTPPPAPLPVSAPAPNTRFASVLYHQSIKIRCKDKHTSIKQ</sequence>
<keyword evidence="4" id="KW-1185">Reference proteome</keyword>
<name>A0A3Q2DTN0_CYPVA</name>
<dbReference type="Pfam" id="PF02197">
    <property type="entry name" value="RIIa"/>
    <property type="match status" value="1"/>
</dbReference>
<organism evidence="3 4">
    <name type="scientific">Cyprinodon variegatus</name>
    <name type="common">Sheepshead minnow</name>
    <dbReference type="NCBI Taxonomy" id="28743"/>
    <lineage>
        <taxon>Eukaryota</taxon>
        <taxon>Metazoa</taxon>
        <taxon>Chordata</taxon>
        <taxon>Craniata</taxon>
        <taxon>Vertebrata</taxon>
        <taxon>Euteleostomi</taxon>
        <taxon>Actinopterygii</taxon>
        <taxon>Neopterygii</taxon>
        <taxon>Teleostei</taxon>
        <taxon>Neoteleostei</taxon>
        <taxon>Acanthomorphata</taxon>
        <taxon>Ovalentaria</taxon>
        <taxon>Atherinomorphae</taxon>
        <taxon>Cyprinodontiformes</taxon>
        <taxon>Cyprinodontidae</taxon>
        <taxon>Cyprinodon</taxon>
    </lineage>
</organism>
<feature type="region of interest" description="Disordered" evidence="1">
    <location>
        <begin position="73"/>
        <end position="124"/>
    </location>
</feature>
<dbReference type="GeneTree" id="ENSGT01090000262492"/>
<evidence type="ECO:0000256" key="1">
    <source>
        <dbReference type="SAM" id="MobiDB-lite"/>
    </source>
</evidence>
<reference evidence="3" key="2">
    <citation type="submission" date="2025-09" db="UniProtKB">
        <authorList>
            <consortium name="Ensembl"/>
        </authorList>
    </citation>
    <scope>IDENTIFICATION</scope>
</reference>
<accession>A0A3Q2DTN0</accession>
<feature type="domain" description="RIIa" evidence="2">
    <location>
        <begin position="7"/>
        <end position="44"/>
    </location>
</feature>
<reference evidence="3" key="1">
    <citation type="submission" date="2025-08" db="UniProtKB">
        <authorList>
            <consortium name="Ensembl"/>
        </authorList>
    </citation>
    <scope>IDENTIFICATION</scope>
</reference>
<evidence type="ECO:0000313" key="3">
    <source>
        <dbReference type="Ensembl" id="ENSCVAP00000023266.1"/>
    </source>
</evidence>
<proteinExistence type="predicted"/>
<dbReference type="SMART" id="SM00394">
    <property type="entry name" value="RIIa"/>
    <property type="match status" value="1"/>
</dbReference>
<evidence type="ECO:0000313" key="4">
    <source>
        <dbReference type="Proteomes" id="UP000265020"/>
    </source>
</evidence>
<dbReference type="STRING" id="28743.ENSCVAP00000023266"/>
<dbReference type="AlphaFoldDB" id="A0A3Q2DTN0"/>
<dbReference type="Ensembl" id="ENSCVAT00000007185.1">
    <property type="protein sequence ID" value="ENSCVAP00000023266.1"/>
    <property type="gene ID" value="ENSCVAG00000006487.1"/>
</dbReference>
<evidence type="ECO:0000259" key="2">
    <source>
        <dbReference type="SMART" id="SM00394"/>
    </source>
</evidence>